<accession>A0ABW4QBC4</accession>
<dbReference type="SUPFAM" id="SSF56042">
    <property type="entry name" value="PurM C-terminal domain-like"/>
    <property type="match status" value="1"/>
</dbReference>
<keyword evidence="1 4" id="KW-0808">Transferase</keyword>
<comment type="catalytic activity">
    <reaction evidence="1">
        <text>thiamine phosphate + ATP = thiamine diphosphate + ADP</text>
        <dbReference type="Rhea" id="RHEA:15913"/>
        <dbReference type="ChEBI" id="CHEBI:30616"/>
        <dbReference type="ChEBI" id="CHEBI:37575"/>
        <dbReference type="ChEBI" id="CHEBI:58937"/>
        <dbReference type="ChEBI" id="CHEBI:456216"/>
        <dbReference type="EC" id="2.7.4.16"/>
    </reaction>
</comment>
<feature type="binding site" evidence="1">
    <location>
        <position position="55"/>
    </location>
    <ligand>
        <name>Mg(2+)</name>
        <dbReference type="ChEBI" id="CHEBI:18420"/>
        <label>2</label>
    </ligand>
</feature>
<dbReference type="PANTHER" id="PTHR30270:SF0">
    <property type="entry name" value="THIAMINE-MONOPHOSPHATE KINASE"/>
    <property type="match status" value="1"/>
</dbReference>
<feature type="binding site" evidence="1">
    <location>
        <position position="89"/>
    </location>
    <ligand>
        <name>Mg(2+)</name>
        <dbReference type="ChEBI" id="CHEBI:18420"/>
        <label>3</label>
    </ligand>
</feature>
<dbReference type="Proteomes" id="UP001597307">
    <property type="component" value="Unassembled WGS sequence"/>
</dbReference>
<feature type="binding site" evidence="1">
    <location>
        <position position="39"/>
    </location>
    <ligand>
        <name>Mg(2+)</name>
        <dbReference type="ChEBI" id="CHEBI:18420"/>
        <label>4</label>
    </ligand>
</feature>
<name>A0ABW4QBC4_9MICC</name>
<dbReference type="Pfam" id="PF00586">
    <property type="entry name" value="AIRS"/>
    <property type="match status" value="1"/>
</dbReference>
<evidence type="ECO:0000256" key="1">
    <source>
        <dbReference type="HAMAP-Rule" id="MF_02128"/>
    </source>
</evidence>
<dbReference type="RefSeq" id="WP_343879234.1">
    <property type="nucleotide sequence ID" value="NZ_BAAAIJ010000035.1"/>
</dbReference>
<keyword evidence="5" id="KW-1185">Reference proteome</keyword>
<dbReference type="NCBIfam" id="TIGR01379">
    <property type="entry name" value="thiL"/>
    <property type="match status" value="1"/>
</dbReference>
<feature type="binding site" evidence="1">
    <location>
        <position position="233"/>
    </location>
    <ligand>
        <name>Mg(2+)</name>
        <dbReference type="ChEBI" id="CHEBI:18420"/>
        <label>3</label>
    </ligand>
</feature>
<dbReference type="InterPro" id="IPR036676">
    <property type="entry name" value="PurM-like_C_sf"/>
</dbReference>
<evidence type="ECO:0000259" key="3">
    <source>
        <dbReference type="Pfam" id="PF02769"/>
    </source>
</evidence>
<keyword evidence="1" id="KW-0547">Nucleotide-binding</keyword>
<feature type="binding site" evidence="1">
    <location>
        <position position="53"/>
    </location>
    <ligand>
        <name>Mg(2+)</name>
        <dbReference type="ChEBI" id="CHEBI:18420"/>
        <label>4</label>
    </ligand>
</feature>
<reference evidence="5" key="1">
    <citation type="journal article" date="2019" name="Int. J. Syst. Evol. Microbiol.">
        <title>The Global Catalogue of Microorganisms (GCM) 10K type strain sequencing project: providing services to taxonomists for standard genome sequencing and annotation.</title>
        <authorList>
            <consortium name="The Broad Institute Genomics Platform"/>
            <consortium name="The Broad Institute Genome Sequencing Center for Infectious Disease"/>
            <person name="Wu L."/>
            <person name="Ma J."/>
        </authorList>
    </citation>
    <scope>NUCLEOTIDE SEQUENCE [LARGE SCALE GENOMIC DNA]</scope>
    <source>
        <strain evidence="5">JCM 11496</strain>
    </source>
</reference>
<keyword evidence="1" id="KW-0067">ATP-binding</keyword>
<comment type="pathway">
    <text evidence="1">Cofactor biosynthesis; thiamine diphosphate biosynthesis; thiamine diphosphate from thiamine phosphate: step 1/1.</text>
</comment>
<dbReference type="Gene3D" id="3.90.650.10">
    <property type="entry name" value="PurM-like C-terminal domain"/>
    <property type="match status" value="1"/>
</dbReference>
<dbReference type="InterPro" id="IPR016188">
    <property type="entry name" value="PurM-like_N"/>
</dbReference>
<dbReference type="InterPro" id="IPR010918">
    <property type="entry name" value="PurM-like_C_dom"/>
</dbReference>
<comment type="caution">
    <text evidence="1">Lacks conserved residue(s) required for the propagation of feature annotation.</text>
</comment>
<sequence>MSPTVADLSESALLDIILPRLLATASEESDVVLVGPGDDAAVLSVPDSRLVISIDTQVQDMDFRLQWPNGYRTTGFNVGWKAAAQNLSDINAMGGRGTSMVVSLTLPGNTKVSWVEDLADGLAAAIRELGANDCQVVGGDLGAGREIVVTAAVTGSLEGREPVLRTGARPGDIVALAGTVGRAAAGLAILESSRSMESLGADAVELVTNQLQPWPPLGAGPAAATAGATAMLDISDGLIRDAQRLAAASGVTVDFDPEALAKLKNPLESTGKLLGIDPMNWVLGGGEDHGLLATFSQGVDLPEQFVVIGVVGAGPAGVTIDSQPPTIFGWDHFAG</sequence>
<dbReference type="GO" id="GO:0009030">
    <property type="term" value="F:thiamine-phosphate kinase activity"/>
    <property type="evidence" value="ECO:0007669"/>
    <property type="project" value="UniProtKB-EC"/>
</dbReference>
<dbReference type="HAMAP" id="MF_02128">
    <property type="entry name" value="TMP_kinase"/>
    <property type="match status" value="1"/>
</dbReference>
<feature type="binding site" evidence="1">
    <location>
        <position position="140"/>
    </location>
    <ligand>
        <name>Mg(2+)</name>
        <dbReference type="ChEBI" id="CHEBI:18420"/>
        <label>1</label>
    </ligand>
</feature>
<feature type="binding site" evidence="1">
    <location>
        <position position="39"/>
    </location>
    <ligand>
        <name>Mg(2+)</name>
        <dbReference type="ChEBI" id="CHEBI:18420"/>
        <label>3</label>
    </ligand>
</feature>
<feature type="domain" description="PurM-like C-terminal" evidence="3">
    <location>
        <begin position="169"/>
        <end position="267"/>
    </location>
</feature>
<feature type="binding site" evidence="1">
    <location>
        <position position="55"/>
    </location>
    <ligand>
        <name>Mg(2+)</name>
        <dbReference type="ChEBI" id="CHEBI:18420"/>
        <label>1</label>
    </ligand>
</feature>
<keyword evidence="1 4" id="KW-0418">Kinase</keyword>
<organism evidence="4 5">
    <name type="scientific">Arthrobacter flavus</name>
    <dbReference type="NCBI Taxonomy" id="95172"/>
    <lineage>
        <taxon>Bacteria</taxon>
        <taxon>Bacillati</taxon>
        <taxon>Actinomycetota</taxon>
        <taxon>Actinomycetes</taxon>
        <taxon>Micrococcales</taxon>
        <taxon>Micrococcaceae</taxon>
        <taxon>Arthrobacter</taxon>
    </lineage>
</organism>
<feature type="binding site" evidence="1">
    <location>
        <position position="235"/>
    </location>
    <ligand>
        <name>ATP</name>
        <dbReference type="ChEBI" id="CHEBI:30616"/>
    </ligand>
</feature>
<dbReference type="CDD" id="cd02194">
    <property type="entry name" value="ThiL"/>
    <property type="match status" value="1"/>
</dbReference>
<evidence type="ECO:0000259" key="2">
    <source>
        <dbReference type="Pfam" id="PF00586"/>
    </source>
</evidence>
<comment type="function">
    <text evidence="1">Catalyzes the ATP-dependent phosphorylation of thiamine-monophosphate (TMP) to form thiamine-pyrophosphate (TPP), the active form of vitamin B1.</text>
</comment>
<dbReference type="InterPro" id="IPR006283">
    <property type="entry name" value="ThiL-like"/>
</dbReference>
<dbReference type="InterPro" id="IPR036921">
    <property type="entry name" value="PurM-like_N_sf"/>
</dbReference>
<proteinExistence type="inferred from homology"/>
<dbReference type="PANTHER" id="PTHR30270">
    <property type="entry name" value="THIAMINE-MONOPHOSPHATE KINASE"/>
    <property type="match status" value="1"/>
</dbReference>
<feature type="binding site" evidence="1">
    <location>
        <position position="330"/>
    </location>
    <ligand>
        <name>substrate</name>
    </ligand>
</feature>
<feature type="binding site" evidence="1">
    <location>
        <position position="165"/>
    </location>
    <ligand>
        <name>ATP</name>
        <dbReference type="ChEBI" id="CHEBI:30616"/>
    </ligand>
</feature>
<keyword evidence="1" id="KW-0460">Magnesium</keyword>
<feature type="binding site" evidence="1">
    <location>
        <position position="89"/>
    </location>
    <ligand>
        <name>Mg(2+)</name>
        <dbReference type="ChEBI" id="CHEBI:18420"/>
        <label>4</label>
    </ligand>
</feature>
<feature type="domain" description="PurM-like N-terminal" evidence="2">
    <location>
        <begin position="37"/>
        <end position="155"/>
    </location>
</feature>
<dbReference type="EMBL" id="JBHUGA010000066">
    <property type="protein sequence ID" value="MFD1848049.1"/>
    <property type="molecule type" value="Genomic_DNA"/>
</dbReference>
<dbReference type="SUPFAM" id="SSF55326">
    <property type="entry name" value="PurM N-terminal domain-like"/>
    <property type="match status" value="1"/>
</dbReference>
<feature type="binding site" evidence="1">
    <location>
        <position position="62"/>
    </location>
    <ligand>
        <name>substrate</name>
    </ligand>
</feature>
<dbReference type="Pfam" id="PF02769">
    <property type="entry name" value="AIRS_C"/>
    <property type="match status" value="1"/>
</dbReference>
<feature type="binding site" evidence="1">
    <location>
        <begin position="139"/>
        <end position="140"/>
    </location>
    <ligand>
        <name>ATP</name>
        <dbReference type="ChEBI" id="CHEBI:30616"/>
    </ligand>
</feature>
<gene>
    <name evidence="1 4" type="primary">thiL</name>
    <name evidence="4" type="ORF">ACFSFX_15780</name>
</gene>
<feature type="binding site" evidence="1">
    <location>
        <position position="236"/>
    </location>
    <ligand>
        <name>Mg(2+)</name>
        <dbReference type="ChEBI" id="CHEBI:18420"/>
        <label>5</label>
    </ligand>
</feature>
<evidence type="ECO:0000313" key="5">
    <source>
        <dbReference type="Proteomes" id="UP001597307"/>
    </source>
</evidence>
<comment type="miscellaneous">
    <text evidence="1">Reaction mechanism of ThiL seems to utilize a direct, inline transfer of the gamma-phosphate of ATP to TMP rather than a phosphorylated enzyme intermediate.</text>
</comment>
<comment type="similarity">
    <text evidence="1">Belongs to the thiamine-monophosphate kinase family.</text>
</comment>
<keyword evidence="1" id="KW-0479">Metal-binding</keyword>
<feature type="binding site" evidence="1">
    <location>
        <position position="89"/>
    </location>
    <ligand>
        <name>Mg(2+)</name>
        <dbReference type="ChEBI" id="CHEBI:18420"/>
        <label>2</label>
    </ligand>
</feature>
<dbReference type="EC" id="2.7.4.16" evidence="1"/>
<keyword evidence="1" id="KW-0784">Thiamine biosynthesis</keyword>
<evidence type="ECO:0000313" key="4">
    <source>
        <dbReference type="EMBL" id="MFD1848049.1"/>
    </source>
</evidence>
<protein>
    <recommendedName>
        <fullName evidence="1">Thiamine-monophosphate kinase</fullName>
        <shortName evidence="1">TMP kinase</shortName>
        <shortName evidence="1">Thiamine-phosphate kinase</shortName>
        <ecNumber evidence="1">2.7.4.16</ecNumber>
    </recommendedName>
</protein>
<comment type="caution">
    <text evidence="4">The sequence shown here is derived from an EMBL/GenBank/DDBJ whole genome shotgun (WGS) entry which is preliminary data.</text>
</comment>
<dbReference type="Gene3D" id="3.30.1330.10">
    <property type="entry name" value="PurM-like, N-terminal domain"/>
    <property type="match status" value="1"/>
</dbReference>
<dbReference type="PIRSF" id="PIRSF005303">
    <property type="entry name" value="Thiam_monoph_kin"/>
    <property type="match status" value="1"/>
</dbReference>
<feature type="binding site" evidence="1">
    <location>
        <position position="287"/>
    </location>
    <ligand>
        <name>substrate</name>
    </ligand>
</feature>